<organism evidence="3 4">
    <name type="scientific">Pendulispora albinea</name>
    <dbReference type="NCBI Taxonomy" id="2741071"/>
    <lineage>
        <taxon>Bacteria</taxon>
        <taxon>Pseudomonadati</taxon>
        <taxon>Myxococcota</taxon>
        <taxon>Myxococcia</taxon>
        <taxon>Myxococcales</taxon>
        <taxon>Sorangiineae</taxon>
        <taxon>Pendulisporaceae</taxon>
        <taxon>Pendulispora</taxon>
    </lineage>
</organism>
<evidence type="ECO:0000313" key="3">
    <source>
        <dbReference type="EMBL" id="WXB18386.1"/>
    </source>
</evidence>
<gene>
    <name evidence="3" type="ORF">LZC94_14190</name>
</gene>
<keyword evidence="4" id="KW-1185">Reference proteome</keyword>
<proteinExistence type="predicted"/>
<name>A0ABZ2M794_9BACT</name>
<protein>
    <recommendedName>
        <fullName evidence="5">DUF1579 domain-containing protein</fullName>
    </recommendedName>
</protein>
<reference evidence="3 4" key="1">
    <citation type="submission" date="2021-12" db="EMBL/GenBank/DDBJ databases">
        <title>Discovery of the Pendulisporaceae a myxobacterial family with distinct sporulation behavior and unique specialized metabolism.</title>
        <authorList>
            <person name="Garcia R."/>
            <person name="Popoff A."/>
            <person name="Bader C.D."/>
            <person name="Loehr J."/>
            <person name="Walesch S."/>
            <person name="Walt C."/>
            <person name="Boldt J."/>
            <person name="Bunk B."/>
            <person name="Haeckl F.J.F.P.J."/>
            <person name="Gunesch A.P."/>
            <person name="Birkelbach J."/>
            <person name="Nuebel U."/>
            <person name="Pietschmann T."/>
            <person name="Bach T."/>
            <person name="Mueller R."/>
        </authorList>
    </citation>
    <scope>NUCLEOTIDE SEQUENCE [LARGE SCALE GENOMIC DNA]</scope>
    <source>
        <strain evidence="3 4">MSr11954</strain>
    </source>
</reference>
<dbReference type="EMBL" id="CP089984">
    <property type="protein sequence ID" value="WXB18386.1"/>
    <property type="molecule type" value="Genomic_DNA"/>
</dbReference>
<feature type="region of interest" description="Disordered" evidence="1">
    <location>
        <begin position="24"/>
        <end position="46"/>
    </location>
</feature>
<evidence type="ECO:0008006" key="5">
    <source>
        <dbReference type="Google" id="ProtNLM"/>
    </source>
</evidence>
<evidence type="ECO:0000313" key="4">
    <source>
        <dbReference type="Proteomes" id="UP001370348"/>
    </source>
</evidence>
<keyword evidence="2" id="KW-0732">Signal</keyword>
<sequence length="198" mass="22309">MITSNRRLALLSAFVLTGCAAPQTSPRAPEARAEPSHAETVPSPTGDIHDFDFEVGNWTLANRRLKARGVGSQDWEEFLSYSRGTQYLGGMVSVDEMTLPSKGFSGLTVRVFNPTTRQWSIYWVNSKVGRLDPPQVGGFNGNRGEFYGEDEDNGRHVKVRYIWIKSGPDTAHWEQAFSYDGGRTWETNWMNELTRTSR</sequence>
<evidence type="ECO:0000256" key="1">
    <source>
        <dbReference type="SAM" id="MobiDB-lite"/>
    </source>
</evidence>
<dbReference type="PROSITE" id="PS51257">
    <property type="entry name" value="PROKAR_LIPOPROTEIN"/>
    <property type="match status" value="1"/>
</dbReference>
<dbReference type="Proteomes" id="UP001370348">
    <property type="component" value="Chromosome"/>
</dbReference>
<dbReference type="RefSeq" id="WP_394828017.1">
    <property type="nucleotide sequence ID" value="NZ_CP089984.1"/>
</dbReference>
<feature type="chain" id="PRO_5045703012" description="DUF1579 domain-containing protein" evidence="2">
    <location>
        <begin position="21"/>
        <end position="198"/>
    </location>
</feature>
<accession>A0ABZ2M794</accession>
<feature type="signal peptide" evidence="2">
    <location>
        <begin position="1"/>
        <end position="20"/>
    </location>
</feature>
<evidence type="ECO:0000256" key="2">
    <source>
        <dbReference type="SAM" id="SignalP"/>
    </source>
</evidence>